<keyword evidence="2" id="KW-1185">Reference proteome</keyword>
<accession>A0A182FYZ4</accession>
<dbReference type="VEuPathDB" id="VectorBase:AALB014820"/>
<evidence type="ECO:0000313" key="1">
    <source>
        <dbReference type="EnsemblMetazoa" id="AALB014820-PA"/>
    </source>
</evidence>
<evidence type="ECO:0000313" key="2">
    <source>
        <dbReference type="Proteomes" id="UP000069272"/>
    </source>
</evidence>
<reference evidence="1 2" key="1">
    <citation type="journal article" date="2017" name="G3 (Bethesda)">
        <title>The Physical Genome Mapping of Anopheles albimanus Corrected Scaffold Misassemblies and Identified Interarm Rearrangements in Genus Anopheles.</title>
        <authorList>
            <person name="Artemov G.N."/>
            <person name="Peery A.N."/>
            <person name="Jiang X."/>
            <person name="Tu Z."/>
            <person name="Stegniy V.N."/>
            <person name="Sharakhova M.V."/>
            <person name="Sharakhov I.V."/>
        </authorList>
    </citation>
    <scope>NUCLEOTIDE SEQUENCE [LARGE SCALE GENOMIC DNA]</scope>
    <source>
        <strain evidence="1 2">ALBI9_A</strain>
    </source>
</reference>
<protein>
    <submittedName>
        <fullName evidence="1">Uncharacterized protein</fullName>
    </submittedName>
</protein>
<name>A0A182FYZ4_ANOAL</name>
<dbReference type="AlphaFoldDB" id="A0A182FYZ4"/>
<dbReference type="Proteomes" id="UP000069272">
    <property type="component" value="Chromosome 2R"/>
</dbReference>
<proteinExistence type="predicted"/>
<dbReference type="EnsemblMetazoa" id="AALB014820-RA">
    <property type="protein sequence ID" value="AALB014820-PA"/>
    <property type="gene ID" value="AALB014820"/>
</dbReference>
<sequence length="36" mass="3972">MLKGKLFKVTASVKTIGERSQISSRRAGQSLAPLRR</sequence>
<reference evidence="1" key="2">
    <citation type="submission" date="2022-08" db="UniProtKB">
        <authorList>
            <consortium name="EnsemblMetazoa"/>
        </authorList>
    </citation>
    <scope>IDENTIFICATION</scope>
    <source>
        <strain evidence="1">STECLA/ALBI9_A</strain>
    </source>
</reference>
<organism evidence="1 2">
    <name type="scientific">Anopheles albimanus</name>
    <name type="common">New world malaria mosquito</name>
    <dbReference type="NCBI Taxonomy" id="7167"/>
    <lineage>
        <taxon>Eukaryota</taxon>
        <taxon>Metazoa</taxon>
        <taxon>Ecdysozoa</taxon>
        <taxon>Arthropoda</taxon>
        <taxon>Hexapoda</taxon>
        <taxon>Insecta</taxon>
        <taxon>Pterygota</taxon>
        <taxon>Neoptera</taxon>
        <taxon>Endopterygota</taxon>
        <taxon>Diptera</taxon>
        <taxon>Nematocera</taxon>
        <taxon>Culicoidea</taxon>
        <taxon>Culicidae</taxon>
        <taxon>Anophelinae</taxon>
        <taxon>Anopheles</taxon>
    </lineage>
</organism>